<dbReference type="EMBL" id="CAJNOI010001433">
    <property type="protein sequence ID" value="CAF1413248.1"/>
    <property type="molecule type" value="Genomic_DNA"/>
</dbReference>
<protein>
    <submittedName>
        <fullName evidence="2">Uncharacterized protein</fullName>
    </submittedName>
</protein>
<gene>
    <name evidence="1" type="ORF">BJG266_LOCUS38334</name>
    <name evidence="2" type="ORF">QVE165_LOCUS55208</name>
</gene>
<dbReference type="AlphaFoldDB" id="A0A816C4M0"/>
<evidence type="ECO:0000313" key="2">
    <source>
        <dbReference type="EMBL" id="CAF1618249.1"/>
    </source>
</evidence>
<dbReference type="Proteomes" id="UP000663832">
    <property type="component" value="Unassembled WGS sequence"/>
</dbReference>
<reference evidence="2" key="1">
    <citation type="submission" date="2021-02" db="EMBL/GenBank/DDBJ databases">
        <authorList>
            <person name="Nowell W R."/>
        </authorList>
    </citation>
    <scope>NUCLEOTIDE SEQUENCE</scope>
</reference>
<dbReference type="Gene3D" id="2.160.10.10">
    <property type="entry name" value="Hexapeptide repeat proteins"/>
    <property type="match status" value="1"/>
</dbReference>
<dbReference type="Proteomes" id="UP000663877">
    <property type="component" value="Unassembled WGS sequence"/>
</dbReference>
<accession>A0A816C4M0</accession>
<dbReference type="InterPro" id="IPR011004">
    <property type="entry name" value="Trimer_LpxA-like_sf"/>
</dbReference>
<organism evidence="2 3">
    <name type="scientific">Adineta steineri</name>
    <dbReference type="NCBI Taxonomy" id="433720"/>
    <lineage>
        <taxon>Eukaryota</taxon>
        <taxon>Metazoa</taxon>
        <taxon>Spiralia</taxon>
        <taxon>Gnathifera</taxon>
        <taxon>Rotifera</taxon>
        <taxon>Eurotatoria</taxon>
        <taxon>Bdelloidea</taxon>
        <taxon>Adinetida</taxon>
        <taxon>Adinetidae</taxon>
        <taxon>Adineta</taxon>
    </lineage>
</organism>
<name>A0A816C4M0_9BILA</name>
<proteinExistence type="predicted"/>
<sequence>MIGSYLSGTQYLVILYRILGAKIAPDVILHNITCFTDPHLTTIGNHVRLHMGAHIQCHTFEQRLFKLVPVTINDSSVIMSNALILSGAQLQGQNRLLPWTLVMKDDQVSAKTN</sequence>
<keyword evidence="3" id="KW-1185">Reference proteome</keyword>
<dbReference type="SUPFAM" id="SSF51161">
    <property type="entry name" value="Trimeric LpxA-like enzymes"/>
    <property type="match status" value="1"/>
</dbReference>
<comment type="caution">
    <text evidence="2">The sequence shown here is derived from an EMBL/GenBank/DDBJ whole genome shotgun (WGS) entry which is preliminary data.</text>
</comment>
<dbReference type="EMBL" id="CAJNOM010001759">
    <property type="protein sequence ID" value="CAF1618249.1"/>
    <property type="molecule type" value="Genomic_DNA"/>
</dbReference>
<evidence type="ECO:0000313" key="3">
    <source>
        <dbReference type="Proteomes" id="UP000663832"/>
    </source>
</evidence>
<evidence type="ECO:0000313" key="1">
    <source>
        <dbReference type="EMBL" id="CAF1413248.1"/>
    </source>
</evidence>
<dbReference type="OrthoDB" id="10060588at2759"/>